<reference evidence="8" key="1">
    <citation type="submission" date="2018-07" db="EMBL/GenBank/DDBJ databases">
        <authorList>
            <person name="Quirk P.G."/>
            <person name="Krulwich T.A."/>
        </authorList>
    </citation>
    <scope>NUCLEOTIDE SEQUENCE</scope>
    <source>
        <strain evidence="8">96224</strain>
    </source>
</reference>
<dbReference type="PANTHER" id="PTHR37451:SF5">
    <property type="entry name" value="MARVEL DOMAIN-CONTAINING PROTEIN"/>
    <property type="match status" value="1"/>
</dbReference>
<evidence type="ECO:0000256" key="5">
    <source>
        <dbReference type="SAM" id="MobiDB-lite"/>
    </source>
</evidence>
<evidence type="ECO:0000256" key="6">
    <source>
        <dbReference type="SAM" id="Phobius"/>
    </source>
</evidence>
<feature type="transmembrane region" description="Helical" evidence="6">
    <location>
        <begin position="20"/>
        <end position="41"/>
    </location>
</feature>
<comment type="subcellular location">
    <subcellularLocation>
        <location evidence="1">Membrane</location>
        <topology evidence="1">Multi-pass membrane protein</topology>
    </subcellularLocation>
</comment>
<evidence type="ECO:0000256" key="1">
    <source>
        <dbReference type="ARBA" id="ARBA00004141"/>
    </source>
</evidence>
<sequence>MHTDRLLQLGLRVTQCVSAIIILSLCSFSSYTSSVFFFRLIKFKVDQWTLKSPSYGRHAASPIGFLIFTSVFSLISGAYLQFAPSVLPRNLQRYAPLLLISLNALFYICGFIALAVYLSNLSYCRGAVCDSAKASCFFAAFSYLAWIAEAVLVGLAIIRNQRGVPLPLKDDYEDQDEREEPVENFKRKDIGSGEKLSDVKL</sequence>
<feature type="transmembrane region" description="Helical" evidence="6">
    <location>
        <begin position="137"/>
        <end position="158"/>
    </location>
</feature>
<keyword evidence="3 6" id="KW-1133">Transmembrane helix</keyword>
<keyword evidence="2 6" id="KW-0812">Transmembrane</keyword>
<evidence type="ECO:0000256" key="2">
    <source>
        <dbReference type="ARBA" id="ARBA00022692"/>
    </source>
</evidence>
<evidence type="ECO:0000256" key="3">
    <source>
        <dbReference type="ARBA" id="ARBA00022989"/>
    </source>
</evidence>
<dbReference type="InterPro" id="IPR008253">
    <property type="entry name" value="Marvel"/>
</dbReference>
<dbReference type="OrthoDB" id="2117453at2759"/>
<evidence type="ECO:0000259" key="7">
    <source>
        <dbReference type="Pfam" id="PF01284"/>
    </source>
</evidence>
<feature type="compositionally biased region" description="Acidic residues" evidence="5">
    <location>
        <begin position="171"/>
        <end position="180"/>
    </location>
</feature>
<dbReference type="AlphaFoldDB" id="A0A381LHH6"/>
<accession>A0A381LHH6</accession>
<proteinExistence type="predicted"/>
<protein>
    <submittedName>
        <fullName evidence="8">Bgt-4031</fullName>
    </submittedName>
</protein>
<feature type="compositionally biased region" description="Basic and acidic residues" evidence="5">
    <location>
        <begin position="181"/>
        <end position="201"/>
    </location>
</feature>
<evidence type="ECO:0000256" key="4">
    <source>
        <dbReference type="ARBA" id="ARBA00023136"/>
    </source>
</evidence>
<feature type="transmembrane region" description="Helical" evidence="6">
    <location>
        <begin position="94"/>
        <end position="117"/>
    </location>
</feature>
<feature type="region of interest" description="Disordered" evidence="5">
    <location>
        <begin position="169"/>
        <end position="201"/>
    </location>
</feature>
<dbReference type="Pfam" id="PF01284">
    <property type="entry name" value="MARVEL"/>
    <property type="match status" value="1"/>
</dbReference>
<feature type="transmembrane region" description="Helical" evidence="6">
    <location>
        <begin position="61"/>
        <end position="82"/>
    </location>
</feature>
<gene>
    <name evidence="8" type="ORF">BGT96224V2_LOCUS6504</name>
</gene>
<dbReference type="EMBL" id="UIGY01000231">
    <property type="protein sequence ID" value="SUZ13354.1"/>
    <property type="molecule type" value="Genomic_DNA"/>
</dbReference>
<name>A0A381LHH6_BLUGR</name>
<evidence type="ECO:0000313" key="8">
    <source>
        <dbReference type="EMBL" id="SUZ13354.1"/>
    </source>
</evidence>
<organism evidence="8">
    <name type="scientific">Blumeria graminis f. sp. tritici 96224</name>
    <dbReference type="NCBI Taxonomy" id="1268274"/>
    <lineage>
        <taxon>Eukaryota</taxon>
        <taxon>Fungi</taxon>
        <taxon>Dikarya</taxon>
        <taxon>Ascomycota</taxon>
        <taxon>Pezizomycotina</taxon>
        <taxon>Leotiomycetes</taxon>
        <taxon>Erysiphales</taxon>
        <taxon>Erysiphaceae</taxon>
        <taxon>Blumeria</taxon>
    </lineage>
</organism>
<dbReference type="PANTHER" id="PTHR37451">
    <property type="entry name" value="MARVEL DOMAIN"/>
    <property type="match status" value="1"/>
</dbReference>
<feature type="domain" description="MARVEL" evidence="7">
    <location>
        <begin position="6"/>
        <end position="152"/>
    </location>
</feature>
<keyword evidence="4 6" id="KW-0472">Membrane</keyword>
<dbReference type="GO" id="GO:0016020">
    <property type="term" value="C:membrane"/>
    <property type="evidence" value="ECO:0007669"/>
    <property type="project" value="UniProtKB-SubCell"/>
</dbReference>